<dbReference type="InterPro" id="IPR035992">
    <property type="entry name" value="Ricin_B-like_lectins"/>
</dbReference>
<evidence type="ECO:0000256" key="2">
    <source>
        <dbReference type="SAM" id="Phobius"/>
    </source>
</evidence>
<reference evidence="3" key="1">
    <citation type="submission" date="2021-01" db="EMBL/GenBank/DDBJ databases">
        <title>Whole genome shotgun sequence of Actinoplanes ferrugineus NBRC 15555.</title>
        <authorList>
            <person name="Komaki H."/>
            <person name="Tamura T."/>
        </authorList>
    </citation>
    <scope>NUCLEOTIDE SEQUENCE</scope>
    <source>
        <strain evidence="3">NBRC 15555</strain>
    </source>
</reference>
<dbReference type="EMBL" id="BOMM01000086">
    <property type="protein sequence ID" value="GIE16436.1"/>
    <property type="molecule type" value="Genomic_DNA"/>
</dbReference>
<dbReference type="AlphaFoldDB" id="A0A919J7T4"/>
<organism evidence="3 4">
    <name type="scientific">Paractinoplanes ferrugineus</name>
    <dbReference type="NCBI Taxonomy" id="113564"/>
    <lineage>
        <taxon>Bacteria</taxon>
        <taxon>Bacillati</taxon>
        <taxon>Actinomycetota</taxon>
        <taxon>Actinomycetes</taxon>
        <taxon>Micromonosporales</taxon>
        <taxon>Micromonosporaceae</taxon>
        <taxon>Paractinoplanes</taxon>
    </lineage>
</organism>
<dbReference type="RefSeq" id="WP_203822778.1">
    <property type="nucleotide sequence ID" value="NZ_BAAABP010000049.1"/>
</dbReference>
<protein>
    <submittedName>
        <fullName evidence="3">Uncharacterized protein</fullName>
    </submittedName>
</protein>
<comment type="caution">
    <text evidence="3">The sequence shown here is derived from an EMBL/GenBank/DDBJ whole genome shotgun (WGS) entry which is preliminary data.</text>
</comment>
<evidence type="ECO:0000313" key="3">
    <source>
        <dbReference type="EMBL" id="GIE16436.1"/>
    </source>
</evidence>
<gene>
    <name evidence="3" type="ORF">Afe05nite_82760</name>
</gene>
<sequence length="229" mass="24515">MSDDQINPGLRAYADQVQRTAELAPAAEIRRRGDRRRRNRAVGASFAVVLIAAVGVGTLLDRRPHRAVIPIGPSPAPSASAAPSRTTPPPSYQPSSSKRSDVTQLRALGIDLRTGVLIDVADDGEDSWMQVVGDVVDFTGDKKDNSTRMSLQPAPVAADNSVLIIPPAQPGMCVTDTTKPPLALQPCKDGNQSQIWKVVPAGDSGQFELQGRYDTVRVQGRVGLQTIKF</sequence>
<evidence type="ECO:0000256" key="1">
    <source>
        <dbReference type="SAM" id="MobiDB-lite"/>
    </source>
</evidence>
<feature type="region of interest" description="Disordered" evidence="1">
    <location>
        <begin position="70"/>
        <end position="100"/>
    </location>
</feature>
<proteinExistence type="predicted"/>
<dbReference type="Proteomes" id="UP000598174">
    <property type="component" value="Unassembled WGS sequence"/>
</dbReference>
<keyword evidence="4" id="KW-1185">Reference proteome</keyword>
<dbReference type="SUPFAM" id="SSF50370">
    <property type="entry name" value="Ricin B-like lectins"/>
    <property type="match status" value="1"/>
</dbReference>
<evidence type="ECO:0000313" key="4">
    <source>
        <dbReference type="Proteomes" id="UP000598174"/>
    </source>
</evidence>
<accession>A0A919J7T4</accession>
<name>A0A919J7T4_9ACTN</name>
<keyword evidence="2" id="KW-0812">Transmembrane</keyword>
<keyword evidence="2" id="KW-0472">Membrane</keyword>
<feature type="transmembrane region" description="Helical" evidence="2">
    <location>
        <begin position="41"/>
        <end position="60"/>
    </location>
</feature>
<keyword evidence="2" id="KW-1133">Transmembrane helix</keyword>